<dbReference type="InterPro" id="IPR008915">
    <property type="entry name" value="Peptidase_M50"/>
</dbReference>
<evidence type="ECO:0000256" key="5">
    <source>
        <dbReference type="ARBA" id="ARBA00022692"/>
    </source>
</evidence>
<dbReference type="GO" id="GO:0046872">
    <property type="term" value="F:metal ion binding"/>
    <property type="evidence" value="ECO:0007669"/>
    <property type="project" value="UniProtKB-UniRule"/>
</dbReference>
<comment type="similarity">
    <text evidence="2 14">Belongs to the peptidase M50B family.</text>
</comment>
<protein>
    <recommendedName>
        <fullName evidence="14">Zinc metalloprotease</fullName>
    </recommendedName>
</protein>
<evidence type="ECO:0000256" key="15">
    <source>
        <dbReference type="PIRSR" id="PIRSR006404-1"/>
    </source>
</evidence>
<feature type="active site" evidence="15">
    <location>
        <position position="82"/>
    </location>
</feature>
<evidence type="ECO:0000313" key="20">
    <source>
        <dbReference type="Proteomes" id="UP000228921"/>
    </source>
</evidence>
<evidence type="ECO:0000256" key="10">
    <source>
        <dbReference type="ARBA" id="ARBA00022989"/>
    </source>
</evidence>
<evidence type="ECO:0000256" key="16">
    <source>
        <dbReference type="PIRSR" id="PIRSR006404-2"/>
    </source>
</evidence>
<evidence type="ECO:0000256" key="17">
    <source>
        <dbReference type="PROSITE-ProRule" id="PRU00703"/>
    </source>
</evidence>
<keyword evidence="5 14" id="KW-0812">Transmembrane</keyword>
<comment type="cofactor">
    <cofactor evidence="14 16">
        <name>Zn(2+)</name>
        <dbReference type="ChEBI" id="CHEBI:29105"/>
    </cofactor>
    <text evidence="14 16">Binds 1 zinc ion per subunit.</text>
</comment>
<dbReference type="AlphaFoldDB" id="A0A2M8P0B2"/>
<keyword evidence="12 17" id="KW-0129">CBS domain</keyword>
<evidence type="ECO:0000256" key="6">
    <source>
        <dbReference type="ARBA" id="ARBA00022723"/>
    </source>
</evidence>
<accession>A0A2M8P0B2</accession>
<keyword evidence="9 14" id="KW-0862">Zinc</keyword>
<comment type="caution">
    <text evidence="19">The sequence shown here is derived from an EMBL/GenBank/DDBJ whole genome shotgun (WGS) entry which is preliminary data.</text>
</comment>
<dbReference type="InterPro" id="IPR000644">
    <property type="entry name" value="CBS_dom"/>
</dbReference>
<dbReference type="GO" id="GO:0006508">
    <property type="term" value="P:proteolysis"/>
    <property type="evidence" value="ECO:0007669"/>
    <property type="project" value="UniProtKB-KW"/>
</dbReference>
<keyword evidence="6 14" id="KW-0479">Metal-binding</keyword>
<keyword evidence="3 14" id="KW-1003">Cell membrane</keyword>
<evidence type="ECO:0000256" key="14">
    <source>
        <dbReference type="PIRNR" id="PIRNR006404"/>
    </source>
</evidence>
<dbReference type="GO" id="GO:0005886">
    <property type="term" value="C:plasma membrane"/>
    <property type="evidence" value="ECO:0007669"/>
    <property type="project" value="UniProtKB-SubCell"/>
</dbReference>
<feature type="transmembrane region" description="Helical" evidence="14">
    <location>
        <begin position="123"/>
        <end position="142"/>
    </location>
</feature>
<evidence type="ECO:0000256" key="1">
    <source>
        <dbReference type="ARBA" id="ARBA00004651"/>
    </source>
</evidence>
<evidence type="ECO:0000256" key="7">
    <source>
        <dbReference type="ARBA" id="ARBA00022737"/>
    </source>
</evidence>
<comment type="subcellular location">
    <subcellularLocation>
        <location evidence="1 14">Cell membrane</location>
        <topology evidence="1 14">Multi-pass membrane protein</topology>
    </subcellularLocation>
</comment>
<keyword evidence="13 14" id="KW-0472">Membrane</keyword>
<feature type="transmembrane region" description="Helical" evidence="14">
    <location>
        <begin position="154"/>
        <end position="173"/>
    </location>
</feature>
<evidence type="ECO:0000313" key="19">
    <source>
        <dbReference type="EMBL" id="PJF30982.1"/>
    </source>
</evidence>
<keyword evidence="4 14" id="KW-0645">Protease</keyword>
<dbReference type="InterPro" id="IPR016483">
    <property type="entry name" value="UCP006404_Pept_M50_CBS"/>
</dbReference>
<dbReference type="Gene3D" id="3.10.580.10">
    <property type="entry name" value="CBS-domain"/>
    <property type="match status" value="1"/>
</dbReference>
<feature type="transmembrane region" description="Helical" evidence="14">
    <location>
        <begin position="34"/>
        <end position="51"/>
    </location>
</feature>
<evidence type="ECO:0000256" key="3">
    <source>
        <dbReference type="ARBA" id="ARBA00022475"/>
    </source>
</evidence>
<evidence type="ECO:0000256" key="11">
    <source>
        <dbReference type="ARBA" id="ARBA00023049"/>
    </source>
</evidence>
<proteinExistence type="inferred from homology"/>
<evidence type="ECO:0000256" key="13">
    <source>
        <dbReference type="ARBA" id="ARBA00023136"/>
    </source>
</evidence>
<dbReference type="PANTHER" id="PTHR39188:SF3">
    <property type="entry name" value="STAGE IV SPORULATION PROTEIN FB"/>
    <property type="match status" value="1"/>
</dbReference>
<dbReference type="EMBL" id="PGTK01000005">
    <property type="protein sequence ID" value="PJF30982.1"/>
    <property type="molecule type" value="Genomic_DNA"/>
</dbReference>
<evidence type="ECO:0000256" key="12">
    <source>
        <dbReference type="ARBA" id="ARBA00023122"/>
    </source>
</evidence>
<evidence type="ECO:0000256" key="4">
    <source>
        <dbReference type="ARBA" id="ARBA00022670"/>
    </source>
</evidence>
<dbReference type="CDD" id="cd06164">
    <property type="entry name" value="S2P-M50_SpoIVFB_CBS"/>
    <property type="match status" value="1"/>
</dbReference>
<dbReference type="InterPro" id="IPR046342">
    <property type="entry name" value="CBS_dom_sf"/>
</dbReference>
<evidence type="ECO:0000256" key="9">
    <source>
        <dbReference type="ARBA" id="ARBA00022833"/>
    </source>
</evidence>
<name>A0A2M8P0B2_9CHLR</name>
<keyword evidence="11 14" id="KW-0482">Metalloprotease</keyword>
<dbReference type="PIRSF" id="PIRSF006404">
    <property type="entry name" value="UCP006404_Pept_M50_CBS"/>
    <property type="match status" value="1"/>
</dbReference>
<dbReference type="Pfam" id="PF00571">
    <property type="entry name" value="CBS"/>
    <property type="match status" value="1"/>
</dbReference>
<feature type="domain" description="CBS" evidence="18">
    <location>
        <begin position="322"/>
        <end position="373"/>
    </location>
</feature>
<feature type="binding site" evidence="16">
    <location>
        <position position="81"/>
    </location>
    <ligand>
        <name>Zn(2+)</name>
        <dbReference type="ChEBI" id="CHEBI:29105"/>
        <note>catalytic</note>
    </ligand>
</feature>
<gene>
    <name evidence="19" type="ORF">CUN51_05745</name>
</gene>
<feature type="binding site" evidence="16">
    <location>
        <position position="174"/>
    </location>
    <ligand>
        <name>Zn(2+)</name>
        <dbReference type="ChEBI" id="CHEBI:29105"/>
        <note>catalytic</note>
    </ligand>
</feature>
<keyword evidence="7" id="KW-0677">Repeat</keyword>
<evidence type="ECO:0000256" key="2">
    <source>
        <dbReference type="ARBA" id="ARBA00007931"/>
    </source>
</evidence>
<reference evidence="19 20" key="1">
    <citation type="submission" date="2017-11" db="EMBL/GenBank/DDBJ databases">
        <title>Evolution of Phototrophy in the Chloroflexi Phylum Driven by Horizontal Gene Transfer.</title>
        <authorList>
            <person name="Ward L.M."/>
            <person name="Hemp J."/>
            <person name="Shih P.M."/>
            <person name="Mcglynn S.E."/>
            <person name="Fischer W."/>
        </authorList>
    </citation>
    <scope>NUCLEOTIDE SEQUENCE [LARGE SCALE GENOMIC DNA]</scope>
    <source>
        <strain evidence="19">CP2_2F</strain>
    </source>
</reference>
<keyword evidence="8 14" id="KW-0378">Hydrolase</keyword>
<feature type="binding site" evidence="16">
    <location>
        <position position="85"/>
    </location>
    <ligand>
        <name>Zn(2+)</name>
        <dbReference type="ChEBI" id="CHEBI:29105"/>
        <note>catalytic</note>
    </ligand>
</feature>
<feature type="transmembrane region" description="Helical" evidence="14">
    <location>
        <begin position="63"/>
        <end position="80"/>
    </location>
</feature>
<feature type="transmembrane region" description="Helical" evidence="14">
    <location>
        <begin position="200"/>
        <end position="218"/>
    </location>
</feature>
<keyword evidence="10 14" id="KW-1133">Transmembrane helix</keyword>
<sequence length="373" mass="41409">MANFLRQPPATLDPTARGWRVGEIGGVEVRLDPSLFLIAALVTFSLAVGVLPREVPRLSSALYWLFGALAAVIFILSILWHEMAHALMALRYRIPVKRIVLHLFGGVAFIARDPERPAHEFWIAILGPLSSLALAFMFGALGGLPDLTGAVCRWLALINFTLAIFNLLPGFPLDGGRVLRAALWHFSGSYRKATRQASRVGQGVAALFVIFALLLFLNGFWFNALWFVLIASFLYGTASMSYRMSLGGLPNEAPLYRVLRHNVPPIDARLPLALLAWRYLDHAPDQAFPVFYDGALVGMVTAEQVERVPRLKWGRVRVADVMLPVSAFPILFITEPLESAKAQLDAYNVDHAPVFDGTRFVGMVNRRDIVYRT</sequence>
<evidence type="ECO:0000259" key="18">
    <source>
        <dbReference type="PROSITE" id="PS51371"/>
    </source>
</evidence>
<dbReference type="Pfam" id="PF02163">
    <property type="entry name" value="Peptidase_M50"/>
    <property type="match status" value="2"/>
</dbReference>
<dbReference type="PROSITE" id="PS51371">
    <property type="entry name" value="CBS"/>
    <property type="match status" value="1"/>
</dbReference>
<evidence type="ECO:0000256" key="8">
    <source>
        <dbReference type="ARBA" id="ARBA00022801"/>
    </source>
</evidence>
<dbReference type="GO" id="GO:0008237">
    <property type="term" value="F:metallopeptidase activity"/>
    <property type="evidence" value="ECO:0007669"/>
    <property type="project" value="UniProtKB-UniRule"/>
</dbReference>
<feature type="transmembrane region" description="Helical" evidence="14">
    <location>
        <begin position="224"/>
        <end position="242"/>
    </location>
</feature>
<dbReference type="Proteomes" id="UP000228921">
    <property type="component" value="Unassembled WGS sequence"/>
</dbReference>
<dbReference type="PANTHER" id="PTHR39188">
    <property type="entry name" value="MEMBRANE-ASSOCIATED ZINC METALLOPROTEASE M50B"/>
    <property type="match status" value="1"/>
</dbReference>
<organism evidence="19 20">
    <name type="scientific">Candidatus Thermofonsia Clade 1 bacterium</name>
    <dbReference type="NCBI Taxonomy" id="2364210"/>
    <lineage>
        <taxon>Bacteria</taxon>
        <taxon>Bacillati</taxon>
        <taxon>Chloroflexota</taxon>
        <taxon>Candidatus Thermofontia</taxon>
        <taxon>Candidatus Thermofonsia Clade 1</taxon>
    </lineage>
</organism>
<dbReference type="SUPFAM" id="SSF54631">
    <property type="entry name" value="CBS-domain pair"/>
    <property type="match status" value="1"/>
</dbReference>